<protein>
    <recommendedName>
        <fullName evidence="3">Tox-SHH domain-containing protein</fullName>
    </recommendedName>
</protein>
<gene>
    <name evidence="1" type="ORF">CY96_15410</name>
</gene>
<proteinExistence type="predicted"/>
<dbReference type="EMBL" id="CP007512">
    <property type="protein sequence ID" value="AHX19318.1"/>
    <property type="molecule type" value="Genomic_DNA"/>
</dbReference>
<dbReference type="Proteomes" id="UP000031778">
    <property type="component" value="Chromosome"/>
</dbReference>
<evidence type="ECO:0000313" key="2">
    <source>
        <dbReference type="Proteomes" id="UP000031778"/>
    </source>
</evidence>
<evidence type="ECO:0008006" key="3">
    <source>
        <dbReference type="Google" id="ProtNLM"/>
    </source>
</evidence>
<reference evidence="1 2" key="1">
    <citation type="submission" date="2014-03" db="EMBL/GenBank/DDBJ databases">
        <title>The Complete Genome Sequence of Bacillus bombyseptieus.</title>
        <authorList>
            <person name="Cheng T."/>
            <person name="Lin P."/>
            <person name="Jin S."/>
            <person name="Wu Y."/>
            <person name="Fu B."/>
            <person name="Long R."/>
            <person name="Liu D."/>
            <person name="Guo Y."/>
            <person name="Peng L."/>
            <person name="Xia Q."/>
        </authorList>
    </citation>
    <scope>NUCLEOTIDE SEQUENCE [LARGE SCALE GENOMIC DNA]</scope>
    <source>
        <strain evidence="2">wang</strain>
    </source>
</reference>
<accession>A0A9W3LIC3</accession>
<dbReference type="AlphaFoldDB" id="A0A9W3LIC3"/>
<name>A0A9W3LIC3_9BACI</name>
<dbReference type="KEGG" id="bby:CY96_15410"/>
<keyword evidence="2" id="KW-1185">Reference proteome</keyword>
<evidence type="ECO:0000313" key="1">
    <source>
        <dbReference type="EMBL" id="AHX19318.1"/>
    </source>
</evidence>
<sequence length="148" mass="16636">MVQSPRENKTLKNALDAMKNTPIPVAVRTVDTGIGMKLPYIESSTVGEVAGKFSKASTAAKDDAYQLAKGTGEGEKLQRGKYANRLDKLHDKFGKLTPGQINERIKTHYKKGTPDEIEVSPDFRSKMITRERQIERILQKQIDDFNKE</sequence>
<organism evidence="1 2">
    <name type="scientific">Bacillus bombysepticus str. Wang</name>
    <dbReference type="NCBI Taxonomy" id="1330043"/>
    <lineage>
        <taxon>Bacteria</taxon>
        <taxon>Bacillati</taxon>
        <taxon>Bacillota</taxon>
        <taxon>Bacilli</taxon>
        <taxon>Bacillales</taxon>
        <taxon>Bacillaceae</taxon>
        <taxon>Bacillus</taxon>
        <taxon>Bacillus cereus group</taxon>
    </lineage>
</organism>